<dbReference type="InterPro" id="IPR019587">
    <property type="entry name" value="Polyketide_cyclase/dehydratase"/>
</dbReference>
<protein>
    <submittedName>
        <fullName evidence="1">Polyketide cyclase/dehydrase/lipid transport protein</fullName>
    </submittedName>
</protein>
<reference evidence="1 2" key="1">
    <citation type="submission" date="2019-03" db="EMBL/GenBank/DDBJ databases">
        <title>Genomic Encyclopedia of Type Strains, Phase IV (KMG-IV): sequencing the most valuable type-strain genomes for metagenomic binning, comparative biology and taxonomic classification.</title>
        <authorList>
            <person name="Goeker M."/>
        </authorList>
    </citation>
    <scope>NUCLEOTIDE SEQUENCE [LARGE SCALE GENOMIC DNA]</scope>
    <source>
        <strain evidence="1 2">DSM 44496</strain>
    </source>
</reference>
<gene>
    <name evidence="1" type="ORF">DFR75_10873</name>
</gene>
<proteinExistence type="predicted"/>
<keyword evidence="2" id="KW-1185">Reference proteome</keyword>
<comment type="caution">
    <text evidence="1">The sequence shown here is derived from an EMBL/GenBank/DDBJ whole genome shotgun (WGS) entry which is preliminary data.</text>
</comment>
<dbReference type="RefSeq" id="WP_166655816.1">
    <property type="nucleotide sequence ID" value="NZ_SNXK01000008.1"/>
</dbReference>
<organism evidence="1 2">
    <name type="scientific">Nocardia ignorata</name>
    <dbReference type="NCBI Taxonomy" id="145285"/>
    <lineage>
        <taxon>Bacteria</taxon>
        <taxon>Bacillati</taxon>
        <taxon>Actinomycetota</taxon>
        <taxon>Actinomycetes</taxon>
        <taxon>Mycobacteriales</taxon>
        <taxon>Nocardiaceae</taxon>
        <taxon>Nocardia</taxon>
    </lineage>
</organism>
<dbReference type="InterPro" id="IPR023393">
    <property type="entry name" value="START-like_dom_sf"/>
</dbReference>
<evidence type="ECO:0000313" key="2">
    <source>
        <dbReference type="Proteomes" id="UP000295087"/>
    </source>
</evidence>
<name>A0A4R6P1C2_NOCIG</name>
<dbReference type="Proteomes" id="UP000295087">
    <property type="component" value="Unassembled WGS sequence"/>
</dbReference>
<dbReference type="Gene3D" id="3.30.530.20">
    <property type="match status" value="1"/>
</dbReference>
<dbReference type="CDD" id="cd07812">
    <property type="entry name" value="SRPBCC"/>
    <property type="match status" value="1"/>
</dbReference>
<dbReference type="SUPFAM" id="SSF55961">
    <property type="entry name" value="Bet v1-like"/>
    <property type="match status" value="1"/>
</dbReference>
<dbReference type="EMBL" id="SNXK01000008">
    <property type="protein sequence ID" value="TDP31468.1"/>
    <property type="molecule type" value="Genomic_DNA"/>
</dbReference>
<dbReference type="Pfam" id="PF10604">
    <property type="entry name" value="Polyketide_cyc2"/>
    <property type="match status" value="1"/>
</dbReference>
<evidence type="ECO:0000313" key="1">
    <source>
        <dbReference type="EMBL" id="TDP31468.1"/>
    </source>
</evidence>
<dbReference type="AlphaFoldDB" id="A0A4R6P1C2"/>
<accession>A0A4R6P1C2</accession>
<sequence length="135" mass="15688">MPRFDVRARSSAPPPTIQRLLIDVTTWPNWQSFDSVEAIPSADNAWALRKRRVRTDIEIVDIVAYRGIGYTALRLVGMREYRADISLTPHPTEGTDIRWQATFTPKLAVLGQFWEWYLSRSMRRVVHSLARYAEL</sequence>